<dbReference type="InterPro" id="IPR019396">
    <property type="entry name" value="TM_Fragile-X-F-assoc"/>
</dbReference>
<keyword evidence="1" id="KW-0472">Membrane</keyword>
<feature type="transmembrane region" description="Helical" evidence="1">
    <location>
        <begin position="12"/>
        <end position="32"/>
    </location>
</feature>
<accession>Q55DD3</accession>
<dbReference type="FunCoup" id="Q55DD3">
    <property type="interactions" value="435"/>
</dbReference>
<evidence type="ECO:0000313" key="3">
    <source>
        <dbReference type="Proteomes" id="UP000002195"/>
    </source>
</evidence>
<dbReference type="VEuPathDB" id="AmoebaDB:DDB_G0269698"/>
<dbReference type="PaxDb" id="44689-DDB0229969"/>
<keyword evidence="1" id="KW-1133">Transmembrane helix</keyword>
<sequence>MSSRKVIKYSSWIFLNISFVIWLIFFLMRISGKLTSWSWIRIFSPLYVTFILLIFFAGSSALKSSDIGYFIWSILSTCSLGIFVVLVSVKLNSPSDTDVNLFYVLIPLWVFLGLAMLLRNDSRNDNGKQKNYRTKGFKKNFRIFYPSFIVYFTIYTILELISQTTYLLSWSIKFIPFFIFIGTNILVLLTKLNEPGFDMTVTGLVCAFLILLYLYLIGKIGHIAIPFIPIYIIVPIAFILGFFI</sequence>
<name>Q55DD3_DICDI</name>
<dbReference type="Proteomes" id="UP000002195">
    <property type="component" value="Unassembled WGS sequence"/>
</dbReference>
<dbReference type="InParanoid" id="Q55DD3"/>
<feature type="transmembrane region" description="Helical" evidence="1">
    <location>
        <begin position="170"/>
        <end position="189"/>
    </location>
</feature>
<keyword evidence="3" id="KW-1185">Reference proteome</keyword>
<dbReference type="AlphaFoldDB" id="Q55DD3"/>
<proteinExistence type="predicted"/>
<dbReference type="KEGG" id="ddi:DDB_G0269698"/>
<evidence type="ECO:0000256" key="1">
    <source>
        <dbReference type="SAM" id="Phobius"/>
    </source>
</evidence>
<keyword evidence="1" id="KW-0812">Transmembrane</keyword>
<dbReference type="RefSeq" id="XP_646198.1">
    <property type="nucleotide sequence ID" value="XM_641106.1"/>
</dbReference>
<feature type="transmembrane region" description="Helical" evidence="1">
    <location>
        <begin position="196"/>
        <end position="217"/>
    </location>
</feature>
<dbReference type="Pfam" id="PF10269">
    <property type="entry name" value="Tmemb_185A"/>
    <property type="match status" value="1"/>
</dbReference>
<dbReference type="dictyBase" id="DDB_G0269698"/>
<organism evidence="2 3">
    <name type="scientific">Dictyostelium discoideum</name>
    <name type="common">Social amoeba</name>
    <dbReference type="NCBI Taxonomy" id="44689"/>
    <lineage>
        <taxon>Eukaryota</taxon>
        <taxon>Amoebozoa</taxon>
        <taxon>Evosea</taxon>
        <taxon>Eumycetozoa</taxon>
        <taxon>Dictyostelia</taxon>
        <taxon>Dictyosteliales</taxon>
        <taxon>Dictyosteliaceae</taxon>
        <taxon>Dictyostelium</taxon>
    </lineage>
</organism>
<feature type="transmembrane region" description="Helical" evidence="1">
    <location>
        <begin position="101"/>
        <end position="119"/>
    </location>
</feature>
<feature type="transmembrane region" description="Helical" evidence="1">
    <location>
        <begin position="140"/>
        <end position="158"/>
    </location>
</feature>
<reference evidence="2 3" key="1">
    <citation type="journal article" date="2005" name="Nature">
        <title>The genome of the social amoeba Dictyostelium discoideum.</title>
        <authorList>
            <consortium name="The Dictyostelium discoideum Sequencing Consortium"/>
            <person name="Eichinger L."/>
            <person name="Pachebat J.A."/>
            <person name="Glockner G."/>
            <person name="Rajandream M.A."/>
            <person name="Sucgang R."/>
            <person name="Berriman M."/>
            <person name="Song J."/>
            <person name="Olsen R."/>
            <person name="Szafranski K."/>
            <person name="Xu Q."/>
            <person name="Tunggal B."/>
            <person name="Kummerfeld S."/>
            <person name="Madera M."/>
            <person name="Konfortov B.A."/>
            <person name="Rivero F."/>
            <person name="Bankier A.T."/>
            <person name="Lehmann R."/>
            <person name="Hamlin N."/>
            <person name="Davies R."/>
            <person name="Gaudet P."/>
            <person name="Fey P."/>
            <person name="Pilcher K."/>
            <person name="Chen G."/>
            <person name="Saunders D."/>
            <person name="Sodergren E."/>
            <person name="Davis P."/>
            <person name="Kerhornou A."/>
            <person name="Nie X."/>
            <person name="Hall N."/>
            <person name="Anjard C."/>
            <person name="Hemphill L."/>
            <person name="Bason N."/>
            <person name="Farbrother P."/>
            <person name="Desany B."/>
            <person name="Just E."/>
            <person name="Morio T."/>
            <person name="Rost R."/>
            <person name="Churcher C."/>
            <person name="Cooper J."/>
            <person name="Haydock S."/>
            <person name="van Driessche N."/>
            <person name="Cronin A."/>
            <person name="Goodhead I."/>
            <person name="Muzny D."/>
            <person name="Mourier T."/>
            <person name="Pain A."/>
            <person name="Lu M."/>
            <person name="Harper D."/>
            <person name="Lindsay R."/>
            <person name="Hauser H."/>
            <person name="James K."/>
            <person name="Quiles M."/>
            <person name="Madan Babu M."/>
            <person name="Saito T."/>
            <person name="Buchrieser C."/>
            <person name="Wardroper A."/>
            <person name="Felder M."/>
            <person name="Thangavelu M."/>
            <person name="Johnson D."/>
            <person name="Knights A."/>
            <person name="Loulseged H."/>
            <person name="Mungall K."/>
            <person name="Oliver K."/>
            <person name="Price C."/>
            <person name="Quail M.A."/>
            <person name="Urushihara H."/>
            <person name="Hernandez J."/>
            <person name="Rabbinowitsch E."/>
            <person name="Steffen D."/>
            <person name="Sanders M."/>
            <person name="Ma J."/>
            <person name="Kohara Y."/>
            <person name="Sharp S."/>
            <person name="Simmonds M."/>
            <person name="Spiegler S."/>
            <person name="Tivey A."/>
            <person name="Sugano S."/>
            <person name="White B."/>
            <person name="Walker D."/>
            <person name="Woodward J."/>
            <person name="Winckler T."/>
            <person name="Tanaka Y."/>
            <person name="Shaulsky G."/>
            <person name="Schleicher M."/>
            <person name="Weinstock G."/>
            <person name="Rosenthal A."/>
            <person name="Cox E.C."/>
            <person name="Chisholm R.L."/>
            <person name="Gibbs R."/>
            <person name="Loomis W.F."/>
            <person name="Platzer M."/>
            <person name="Kay R.R."/>
            <person name="Williams J."/>
            <person name="Dear P.H."/>
            <person name="Noegel A.A."/>
            <person name="Barrell B."/>
            <person name="Kuspa A."/>
        </authorList>
    </citation>
    <scope>NUCLEOTIDE SEQUENCE [LARGE SCALE GENOMIC DNA]</scope>
    <source>
        <strain evidence="2 3">AX4</strain>
    </source>
</reference>
<protein>
    <submittedName>
        <fullName evidence="2">Uncharacterized protein</fullName>
    </submittedName>
</protein>
<dbReference type="GeneID" id="8617151"/>
<feature type="transmembrane region" description="Helical" evidence="1">
    <location>
        <begin position="223"/>
        <end position="243"/>
    </location>
</feature>
<dbReference type="eggNOG" id="ENOG502RHEQ">
    <property type="taxonomic scope" value="Eukaryota"/>
</dbReference>
<gene>
    <name evidence="2" type="ORF">DDB_G0269698</name>
</gene>
<dbReference type="OMA" id="FFLMRIS"/>
<feature type="transmembrane region" description="Helical" evidence="1">
    <location>
        <begin position="38"/>
        <end position="57"/>
    </location>
</feature>
<dbReference type="EMBL" id="AAFI02000005">
    <property type="protein sequence ID" value="EAL72199.1"/>
    <property type="molecule type" value="Genomic_DNA"/>
</dbReference>
<feature type="transmembrane region" description="Helical" evidence="1">
    <location>
        <begin position="69"/>
        <end position="89"/>
    </location>
</feature>
<comment type="caution">
    <text evidence="2">The sequence shown here is derived from an EMBL/GenBank/DDBJ whole genome shotgun (WGS) entry which is preliminary data.</text>
</comment>
<evidence type="ECO:0000313" key="2">
    <source>
        <dbReference type="EMBL" id="EAL72199.1"/>
    </source>
</evidence>
<dbReference type="HOGENOM" id="CLU_1139752_0_0_1"/>